<protein>
    <submittedName>
        <fullName evidence="1">Uncharacterized protein</fullName>
    </submittedName>
</protein>
<dbReference type="EMBL" id="AHMS02000018">
    <property type="protein sequence ID" value="EMN18394.1"/>
    <property type="molecule type" value="Genomic_DNA"/>
</dbReference>
<evidence type="ECO:0000313" key="1">
    <source>
        <dbReference type="EMBL" id="EMN18394.1"/>
    </source>
</evidence>
<sequence>MHLFISQARSLLLTFLIGSFETGSKEWSLIPSDKKWFRNHQVAKILCKELKKIVSS</sequence>
<dbReference type="Gene3D" id="3.40.50.300">
    <property type="entry name" value="P-loop containing nucleotide triphosphate hydrolases"/>
    <property type="match status" value="1"/>
</dbReference>
<dbReference type="Proteomes" id="UP000012166">
    <property type="component" value="Unassembled WGS sequence"/>
</dbReference>
<accession>A0ABC9SKP7</accession>
<proteinExistence type="predicted"/>
<reference evidence="1 2" key="1">
    <citation type="submission" date="2013-01" db="EMBL/GenBank/DDBJ databases">
        <authorList>
            <person name="Harkins D.M."/>
            <person name="Durkin A.S."/>
            <person name="Brinkac L.M."/>
            <person name="Haft D.H."/>
            <person name="Selengut J.D."/>
            <person name="Sanka R."/>
            <person name="DePew J."/>
            <person name="Purushe J."/>
            <person name="Hartskeerl R.A."/>
            <person name="Ahmed A."/>
            <person name="van der Linden H."/>
            <person name="Goris M.G.A."/>
            <person name="Vinetz J.M."/>
            <person name="Sutton G.G."/>
            <person name="Nierman W.C."/>
            <person name="Fouts D.E."/>
        </authorList>
    </citation>
    <scope>NUCLEOTIDE SEQUENCE [LARGE SCALE GENOMIC DNA]</scope>
    <source>
        <strain evidence="1 2">Brem 328</strain>
    </source>
</reference>
<comment type="caution">
    <text evidence="1">The sequence shown here is derived from an EMBL/GenBank/DDBJ whole genome shotgun (WGS) entry which is preliminary data.</text>
</comment>
<evidence type="ECO:0000313" key="2">
    <source>
        <dbReference type="Proteomes" id="UP000012166"/>
    </source>
</evidence>
<organism evidence="1 2">
    <name type="scientific">Leptospira borgpetersenii str. Brem 328</name>
    <dbReference type="NCBI Taxonomy" id="1049780"/>
    <lineage>
        <taxon>Bacteria</taxon>
        <taxon>Pseudomonadati</taxon>
        <taxon>Spirochaetota</taxon>
        <taxon>Spirochaetia</taxon>
        <taxon>Leptospirales</taxon>
        <taxon>Leptospiraceae</taxon>
        <taxon>Leptospira</taxon>
    </lineage>
</organism>
<name>A0ABC9SKP7_LEPBO</name>
<gene>
    <name evidence="1" type="ORF">LEP1GSC056_0638</name>
</gene>
<dbReference type="AlphaFoldDB" id="A0ABC9SKP7"/>
<dbReference type="InterPro" id="IPR027417">
    <property type="entry name" value="P-loop_NTPase"/>
</dbReference>